<evidence type="ECO:0000313" key="3">
    <source>
        <dbReference type="Proteomes" id="UP001348805"/>
    </source>
</evidence>
<feature type="domain" description="GIY-YIG" evidence="1">
    <location>
        <begin position="12"/>
        <end position="96"/>
    </location>
</feature>
<keyword evidence="2" id="KW-0540">Nuclease</keyword>
<evidence type="ECO:0000313" key="2">
    <source>
        <dbReference type="EMBL" id="WQJ51424.1"/>
    </source>
</evidence>
<name>A0ABZ0Z022_9CAUD</name>
<protein>
    <submittedName>
        <fullName evidence="2">HNH endonuclease</fullName>
    </submittedName>
</protein>
<dbReference type="PROSITE" id="PS50164">
    <property type="entry name" value="GIY_YIG"/>
    <property type="match status" value="1"/>
</dbReference>
<dbReference type="CDD" id="cd10444">
    <property type="entry name" value="GIY-YIG_SegABCDEFG"/>
    <property type="match status" value="1"/>
</dbReference>
<keyword evidence="2" id="KW-0378">Hydrolase</keyword>
<sequence>MIDNNVVDNNVVYNYFYKITNNINNKFYYGVHCTNNLNDGYMGSGVLINKAYKKYGKENFTKEIIKYFNTWEDAYEYEAQIVTEELVKDHQCYNLKPGGAGWNMKGRVYVYNENNDVILISNKDPKYLDGTYQSVGKNSKIAVIDKHGNQLSVYKDDPRLLSGELTYKLKLYITVKDKNGNTMSVSKDDPRYISGELISIWKDKHHSDCTKSKISKANKNKFIGDNNPQYGKCWITKNDENKFIDITLIDQYLNNGWRKGRHYKTTENINNANRNRCWVYKNGISKHIQKDELDSYINNGWINGRSEKKTKKNNKVIKKISTVIVDINGLPVSIDKNDPRYISGELKSFNKGKVAVQDKDGNKLFVSINDSRYVSGELIRQSNNRLKNKVTVKDKDGNTMSVSKDDPRYLSGELQFISKGVKYNKDICKKMSEIKTKEKMTWVNNGITHKYVSLNNLDSFLSNNPDFVKGRIKKNC</sequence>
<proteinExistence type="predicted"/>
<dbReference type="Proteomes" id="UP001348805">
    <property type="component" value="Segment"/>
</dbReference>
<dbReference type="GO" id="GO:0004519">
    <property type="term" value="F:endonuclease activity"/>
    <property type="evidence" value="ECO:0007669"/>
    <property type="project" value="UniProtKB-KW"/>
</dbReference>
<dbReference type="SMART" id="SM00465">
    <property type="entry name" value="GIYc"/>
    <property type="match status" value="1"/>
</dbReference>
<keyword evidence="3" id="KW-1185">Reference proteome</keyword>
<organism evidence="2 3">
    <name type="scientific">phage Lak_Megaphage_RVC_AP3_GC26</name>
    <dbReference type="NCBI Taxonomy" id="3109225"/>
    <lineage>
        <taxon>Viruses</taxon>
        <taxon>Duplodnaviria</taxon>
        <taxon>Heunggongvirae</taxon>
        <taxon>Uroviricota</taxon>
        <taxon>Caudoviricetes</taxon>
        <taxon>Caudoviricetes code 15 clade</taxon>
    </lineage>
</organism>
<reference evidence="2 3" key="1">
    <citation type="submission" date="2023-11" db="EMBL/GenBank/DDBJ databases">
        <authorList>
            <person name="Cook R."/>
            <person name="Crisci M."/>
            <person name="Pye H."/>
            <person name="Adriaenssens E."/>
            <person name="Santini J."/>
        </authorList>
    </citation>
    <scope>NUCLEOTIDE SEQUENCE [LARGE SCALE GENOMIC DNA]</scope>
    <source>
        <strain evidence="2">Lak_Megaphage_RVC_AP3_GC26</strain>
    </source>
</reference>
<dbReference type="EMBL" id="OR769219">
    <property type="protein sequence ID" value="WQJ51424.1"/>
    <property type="molecule type" value="Genomic_DNA"/>
</dbReference>
<accession>A0ABZ0Z022</accession>
<keyword evidence="2" id="KW-0255">Endonuclease</keyword>
<dbReference type="InterPro" id="IPR000305">
    <property type="entry name" value="GIY-YIG_endonuc"/>
</dbReference>
<evidence type="ECO:0000259" key="1">
    <source>
        <dbReference type="PROSITE" id="PS50164"/>
    </source>
</evidence>